<protein>
    <submittedName>
        <fullName evidence="1">Uncharacterized protein</fullName>
    </submittedName>
</protein>
<evidence type="ECO:0000313" key="2">
    <source>
        <dbReference type="Proteomes" id="UP001054945"/>
    </source>
</evidence>
<dbReference type="Proteomes" id="UP001054945">
    <property type="component" value="Unassembled WGS sequence"/>
</dbReference>
<keyword evidence="2" id="KW-1185">Reference proteome</keyword>
<dbReference type="AlphaFoldDB" id="A0AAV4NVZ1"/>
<reference evidence="1 2" key="1">
    <citation type="submission" date="2021-06" db="EMBL/GenBank/DDBJ databases">
        <title>Caerostris extrusa draft genome.</title>
        <authorList>
            <person name="Kono N."/>
            <person name="Arakawa K."/>
        </authorList>
    </citation>
    <scope>NUCLEOTIDE SEQUENCE [LARGE SCALE GENOMIC DNA]</scope>
</reference>
<evidence type="ECO:0000313" key="1">
    <source>
        <dbReference type="EMBL" id="GIX88146.1"/>
    </source>
</evidence>
<accession>A0AAV4NVZ1</accession>
<gene>
    <name evidence="1" type="ORF">CEXT_591821</name>
</gene>
<organism evidence="1 2">
    <name type="scientific">Caerostris extrusa</name>
    <name type="common">Bark spider</name>
    <name type="synonym">Caerostris bankana</name>
    <dbReference type="NCBI Taxonomy" id="172846"/>
    <lineage>
        <taxon>Eukaryota</taxon>
        <taxon>Metazoa</taxon>
        <taxon>Ecdysozoa</taxon>
        <taxon>Arthropoda</taxon>
        <taxon>Chelicerata</taxon>
        <taxon>Arachnida</taxon>
        <taxon>Araneae</taxon>
        <taxon>Araneomorphae</taxon>
        <taxon>Entelegynae</taxon>
        <taxon>Araneoidea</taxon>
        <taxon>Araneidae</taxon>
        <taxon>Caerostris</taxon>
    </lineage>
</organism>
<comment type="caution">
    <text evidence="1">The sequence shown here is derived from an EMBL/GenBank/DDBJ whole genome shotgun (WGS) entry which is preliminary data.</text>
</comment>
<dbReference type="EMBL" id="BPLR01003740">
    <property type="protein sequence ID" value="GIX88146.1"/>
    <property type="molecule type" value="Genomic_DNA"/>
</dbReference>
<sequence length="89" mass="10128">MVENSQLLQTLQETANAPFALDNRHSKTCLIMWTRFADSRGWATRVLVNFCSESSQEVFGKMRSSLINIRGSMLSVESVLWLVCCKAKR</sequence>
<name>A0AAV4NVZ1_CAEEX</name>
<proteinExistence type="predicted"/>